<accession>A0A9D1SIS2</accession>
<dbReference type="EMBL" id="DVNE01000007">
    <property type="protein sequence ID" value="HIU61147.1"/>
    <property type="molecule type" value="Genomic_DNA"/>
</dbReference>
<evidence type="ECO:0000313" key="3">
    <source>
        <dbReference type="Proteomes" id="UP000824110"/>
    </source>
</evidence>
<feature type="transmembrane region" description="Helical" evidence="1">
    <location>
        <begin position="58"/>
        <end position="76"/>
    </location>
</feature>
<keyword evidence="1" id="KW-0472">Membrane</keyword>
<dbReference type="Proteomes" id="UP000824110">
    <property type="component" value="Unassembled WGS sequence"/>
</dbReference>
<feature type="transmembrane region" description="Helical" evidence="1">
    <location>
        <begin position="32"/>
        <end position="52"/>
    </location>
</feature>
<organism evidence="2 3">
    <name type="scientific">Candidatus Coproplasma excrementigallinarum</name>
    <dbReference type="NCBI Taxonomy" id="2840747"/>
    <lineage>
        <taxon>Bacteria</taxon>
        <taxon>Bacillati</taxon>
        <taxon>Bacillota</taxon>
        <taxon>Clostridia</taxon>
        <taxon>Eubacteriales</taxon>
        <taxon>Candidatus Coproplasma</taxon>
    </lineage>
</organism>
<feature type="transmembrane region" description="Helical" evidence="1">
    <location>
        <begin position="6"/>
        <end position="27"/>
    </location>
</feature>
<evidence type="ECO:0000256" key="1">
    <source>
        <dbReference type="SAM" id="Phobius"/>
    </source>
</evidence>
<reference evidence="2" key="1">
    <citation type="submission" date="2020-10" db="EMBL/GenBank/DDBJ databases">
        <authorList>
            <person name="Gilroy R."/>
        </authorList>
    </citation>
    <scope>NUCLEOTIDE SEQUENCE</scope>
    <source>
        <strain evidence="2">CHK195-12923</strain>
    </source>
</reference>
<keyword evidence="1" id="KW-1133">Transmembrane helix</keyword>
<keyword evidence="1" id="KW-0812">Transmembrane</keyword>
<reference evidence="2" key="2">
    <citation type="journal article" date="2021" name="PeerJ">
        <title>Extensive microbial diversity within the chicken gut microbiome revealed by metagenomics and culture.</title>
        <authorList>
            <person name="Gilroy R."/>
            <person name="Ravi A."/>
            <person name="Getino M."/>
            <person name="Pursley I."/>
            <person name="Horton D.L."/>
            <person name="Alikhan N.F."/>
            <person name="Baker D."/>
            <person name="Gharbi K."/>
            <person name="Hall N."/>
            <person name="Watson M."/>
            <person name="Adriaenssens E.M."/>
            <person name="Foster-Nyarko E."/>
            <person name="Jarju S."/>
            <person name="Secka A."/>
            <person name="Antonio M."/>
            <person name="Oren A."/>
            <person name="Chaudhuri R.R."/>
            <person name="La Ragione R."/>
            <person name="Hildebrand F."/>
            <person name="Pallen M.J."/>
        </authorList>
    </citation>
    <scope>NUCLEOTIDE SEQUENCE</scope>
    <source>
        <strain evidence="2">CHK195-12923</strain>
    </source>
</reference>
<gene>
    <name evidence="2" type="ORF">IAB69_00660</name>
</gene>
<comment type="caution">
    <text evidence="2">The sequence shown here is derived from an EMBL/GenBank/DDBJ whole genome shotgun (WGS) entry which is preliminary data.</text>
</comment>
<name>A0A9D1SIS2_9FIRM</name>
<protein>
    <submittedName>
        <fullName evidence="2">Uncharacterized protein</fullName>
    </submittedName>
</protein>
<sequence length="80" mass="8493">MESVILQTPILLCGFAAAFALGVLCLAKKLPFAVNVCALFLFSATSSYALLLGAWLDELAICAVVFFIINLVPLCGRGKK</sequence>
<dbReference type="AlphaFoldDB" id="A0A9D1SIS2"/>
<evidence type="ECO:0000313" key="2">
    <source>
        <dbReference type="EMBL" id="HIU61147.1"/>
    </source>
</evidence>
<proteinExistence type="predicted"/>